<feature type="region of interest" description="Disordered" evidence="1">
    <location>
        <begin position="116"/>
        <end position="255"/>
    </location>
</feature>
<feature type="compositionally biased region" description="Basic residues" evidence="1">
    <location>
        <begin position="161"/>
        <end position="170"/>
    </location>
</feature>
<feature type="compositionally biased region" description="Low complexity" evidence="1">
    <location>
        <begin position="126"/>
        <end position="136"/>
    </location>
</feature>
<organism evidence="2 3">
    <name type="scientific">Polyplosphaeria fusca</name>
    <dbReference type="NCBI Taxonomy" id="682080"/>
    <lineage>
        <taxon>Eukaryota</taxon>
        <taxon>Fungi</taxon>
        <taxon>Dikarya</taxon>
        <taxon>Ascomycota</taxon>
        <taxon>Pezizomycotina</taxon>
        <taxon>Dothideomycetes</taxon>
        <taxon>Pleosporomycetidae</taxon>
        <taxon>Pleosporales</taxon>
        <taxon>Tetraplosphaeriaceae</taxon>
        <taxon>Polyplosphaeria</taxon>
    </lineage>
</organism>
<dbReference type="AlphaFoldDB" id="A0A9P4V6W6"/>
<keyword evidence="3" id="KW-1185">Reference proteome</keyword>
<evidence type="ECO:0000256" key="1">
    <source>
        <dbReference type="SAM" id="MobiDB-lite"/>
    </source>
</evidence>
<proteinExistence type="predicted"/>
<accession>A0A9P4V6W6</accession>
<feature type="compositionally biased region" description="Pro residues" evidence="1">
    <location>
        <begin position="196"/>
        <end position="226"/>
    </location>
</feature>
<protein>
    <submittedName>
        <fullName evidence="2">Uncharacterized protein</fullName>
    </submittedName>
</protein>
<feature type="compositionally biased region" description="Polar residues" evidence="1">
    <location>
        <begin position="174"/>
        <end position="194"/>
    </location>
</feature>
<gene>
    <name evidence="2" type="ORF">EJ04DRAFT_24441</name>
</gene>
<feature type="compositionally biased region" description="Low complexity" evidence="1">
    <location>
        <begin position="145"/>
        <end position="156"/>
    </location>
</feature>
<reference evidence="2" key="1">
    <citation type="journal article" date="2020" name="Stud. Mycol.">
        <title>101 Dothideomycetes genomes: a test case for predicting lifestyles and emergence of pathogens.</title>
        <authorList>
            <person name="Haridas S."/>
            <person name="Albert R."/>
            <person name="Binder M."/>
            <person name="Bloem J."/>
            <person name="Labutti K."/>
            <person name="Salamov A."/>
            <person name="Andreopoulos B."/>
            <person name="Baker S."/>
            <person name="Barry K."/>
            <person name="Bills G."/>
            <person name="Bluhm B."/>
            <person name="Cannon C."/>
            <person name="Castanera R."/>
            <person name="Culley D."/>
            <person name="Daum C."/>
            <person name="Ezra D."/>
            <person name="Gonzalez J."/>
            <person name="Henrissat B."/>
            <person name="Kuo A."/>
            <person name="Liang C."/>
            <person name="Lipzen A."/>
            <person name="Lutzoni F."/>
            <person name="Magnuson J."/>
            <person name="Mondo S."/>
            <person name="Nolan M."/>
            <person name="Ohm R."/>
            <person name="Pangilinan J."/>
            <person name="Park H.-J."/>
            <person name="Ramirez L."/>
            <person name="Alfaro M."/>
            <person name="Sun H."/>
            <person name="Tritt A."/>
            <person name="Yoshinaga Y."/>
            <person name="Zwiers L.-H."/>
            <person name="Turgeon B."/>
            <person name="Goodwin S."/>
            <person name="Spatafora J."/>
            <person name="Crous P."/>
            <person name="Grigoriev I."/>
        </authorList>
    </citation>
    <scope>NUCLEOTIDE SEQUENCE</scope>
    <source>
        <strain evidence="2">CBS 125425</strain>
    </source>
</reference>
<dbReference type="Proteomes" id="UP000799444">
    <property type="component" value="Unassembled WGS sequence"/>
</dbReference>
<evidence type="ECO:0000313" key="3">
    <source>
        <dbReference type="Proteomes" id="UP000799444"/>
    </source>
</evidence>
<sequence length="274" mass="30467">MRLRGHRRKVGTLPPILKPTHEQRCLKVDHIPHEYCEKLLCAGGQPIPKCSGSVPIPIPPCDCKDMDYCINFQHFPQESCEQLLCAGGQTVPKCPVKREEQNVGCVEVNITESRARYPNPSSRVNTCTRSATATDTTARRVRFHATSTRASASTTAPRLQTRPHRPRRPRSSSWELTPSLQSTPASLTARSHPNPTTSPIPTPTPTPSPSPSPTPPPILTPTPPHTPTRHSSPSPLPPRSRKSHDVQGCRWARRTPVCAYQKLMRRFSEGKERE</sequence>
<dbReference type="EMBL" id="ML996107">
    <property type="protein sequence ID" value="KAF2738733.1"/>
    <property type="molecule type" value="Genomic_DNA"/>
</dbReference>
<name>A0A9P4V6W6_9PLEO</name>
<comment type="caution">
    <text evidence="2">The sequence shown here is derived from an EMBL/GenBank/DDBJ whole genome shotgun (WGS) entry which is preliminary data.</text>
</comment>
<evidence type="ECO:0000313" key="2">
    <source>
        <dbReference type="EMBL" id="KAF2738733.1"/>
    </source>
</evidence>